<keyword evidence="2" id="KW-0812">Transmembrane</keyword>
<evidence type="ECO:0000256" key="2">
    <source>
        <dbReference type="SAM" id="Phobius"/>
    </source>
</evidence>
<keyword evidence="4" id="KW-1185">Reference proteome</keyword>
<evidence type="ECO:0000256" key="1">
    <source>
        <dbReference type="SAM" id="MobiDB-lite"/>
    </source>
</evidence>
<feature type="region of interest" description="Disordered" evidence="1">
    <location>
        <begin position="141"/>
        <end position="176"/>
    </location>
</feature>
<organism evidence="3 4">
    <name type="scientific">Tessaracoccus lubricantis</name>
    <dbReference type="NCBI Taxonomy" id="545543"/>
    <lineage>
        <taxon>Bacteria</taxon>
        <taxon>Bacillati</taxon>
        <taxon>Actinomycetota</taxon>
        <taxon>Actinomycetes</taxon>
        <taxon>Propionibacteriales</taxon>
        <taxon>Propionibacteriaceae</taxon>
        <taxon>Tessaracoccus</taxon>
    </lineage>
</organism>
<proteinExistence type="predicted"/>
<dbReference type="RefSeq" id="WP_345583032.1">
    <property type="nucleotide sequence ID" value="NZ_BAABLV010000036.1"/>
</dbReference>
<evidence type="ECO:0000313" key="3">
    <source>
        <dbReference type="EMBL" id="GAA4903678.1"/>
    </source>
</evidence>
<sequence length="176" mass="17847">MSAQPITTDDLVAAAPARPKLGVVPPTPGATVSTMGFVGIILGLIAVGMAGVMIVTTNVGAQSRELAGLRREATELSYTSAALESHIQRMSSANALALRASELGMVPNPYPAFINLADGSVTGYPKAATQDEMPFLRGIATKPLPKPVVPTTRPAQPADTGADSDLVAAGATGGQP</sequence>
<evidence type="ECO:0000313" key="4">
    <source>
        <dbReference type="Proteomes" id="UP001501521"/>
    </source>
</evidence>
<keyword evidence="2" id="KW-1133">Transmembrane helix</keyword>
<keyword evidence="2" id="KW-0472">Membrane</keyword>
<dbReference type="EMBL" id="BAABLV010000036">
    <property type="protein sequence ID" value="GAA4903678.1"/>
    <property type="molecule type" value="Genomic_DNA"/>
</dbReference>
<dbReference type="Proteomes" id="UP001501521">
    <property type="component" value="Unassembled WGS sequence"/>
</dbReference>
<feature type="transmembrane region" description="Helical" evidence="2">
    <location>
        <begin position="35"/>
        <end position="61"/>
    </location>
</feature>
<reference evidence="4" key="1">
    <citation type="journal article" date="2019" name="Int. J. Syst. Evol. Microbiol.">
        <title>The Global Catalogue of Microorganisms (GCM) 10K type strain sequencing project: providing services to taxonomists for standard genome sequencing and annotation.</title>
        <authorList>
            <consortium name="The Broad Institute Genomics Platform"/>
            <consortium name="The Broad Institute Genome Sequencing Center for Infectious Disease"/>
            <person name="Wu L."/>
            <person name="Ma J."/>
        </authorList>
    </citation>
    <scope>NUCLEOTIDE SEQUENCE [LARGE SCALE GENOMIC DNA]</scope>
    <source>
        <strain evidence="4">JCM 19125</strain>
    </source>
</reference>
<name>A0ABP9FHW7_9ACTN</name>
<accession>A0ABP9FHW7</accession>
<comment type="caution">
    <text evidence="3">The sequence shown here is derived from an EMBL/GenBank/DDBJ whole genome shotgun (WGS) entry which is preliminary data.</text>
</comment>
<protein>
    <submittedName>
        <fullName evidence="3">Septum formation initiator family protein</fullName>
    </submittedName>
</protein>
<gene>
    <name evidence="3" type="ORF">GCM10025789_23310</name>
</gene>